<name>A0A1K1NQK8_RUMFL</name>
<sequence>MEKTILDKINRFTRRKLTEDEVYIFDLVLCDNDIDRDCERFSDKALEALRERFIGRTGIFDHDAAASNQNARIFDAELITDESRTTEYGEPYKYLKASAYMVRTDNNKDLIAEIDGGIKKEVSISCSAAKRICSVCGNDKNTVSCNHVKGKRYGGKLCHTILDDITDAYEWSFVAVPAQVNAGVTKKYSEADTVKAHENADISAANEELRRDIRRLAYFAGGRAAADIASVSAANLDTQQLIALRKSFEAQCGKGGAEVQLDDSAKDEEQTSDFSMR</sequence>
<organism evidence="2 3">
    <name type="scientific">Ruminococcus flavefaciens</name>
    <dbReference type="NCBI Taxonomy" id="1265"/>
    <lineage>
        <taxon>Bacteria</taxon>
        <taxon>Bacillati</taxon>
        <taxon>Bacillota</taxon>
        <taxon>Clostridia</taxon>
        <taxon>Eubacteriales</taxon>
        <taxon>Oscillospiraceae</taxon>
        <taxon>Ruminococcus</taxon>
    </lineage>
</organism>
<dbReference type="EMBL" id="FPIP01000005">
    <property type="protein sequence ID" value="SFW37607.1"/>
    <property type="molecule type" value="Genomic_DNA"/>
</dbReference>
<feature type="region of interest" description="Disordered" evidence="1">
    <location>
        <begin position="258"/>
        <end position="277"/>
    </location>
</feature>
<protein>
    <submittedName>
        <fullName evidence="2">Uncharacterized protein</fullName>
    </submittedName>
</protein>
<evidence type="ECO:0000256" key="1">
    <source>
        <dbReference type="SAM" id="MobiDB-lite"/>
    </source>
</evidence>
<evidence type="ECO:0000313" key="3">
    <source>
        <dbReference type="Proteomes" id="UP000183461"/>
    </source>
</evidence>
<dbReference type="RefSeq" id="WP_072300410.1">
    <property type="nucleotide sequence ID" value="NZ_FPIP01000005.1"/>
</dbReference>
<dbReference type="AlphaFoldDB" id="A0A1K1NQK8"/>
<dbReference type="Proteomes" id="UP000183461">
    <property type="component" value="Unassembled WGS sequence"/>
</dbReference>
<reference evidence="2 3" key="1">
    <citation type="submission" date="2016-11" db="EMBL/GenBank/DDBJ databases">
        <authorList>
            <person name="Jaros S."/>
            <person name="Januszkiewicz K."/>
            <person name="Wedrychowicz H."/>
        </authorList>
    </citation>
    <scope>NUCLEOTIDE SEQUENCE [LARGE SCALE GENOMIC DNA]</scope>
    <source>
        <strain evidence="2 3">YL228</strain>
    </source>
</reference>
<gene>
    <name evidence="2" type="ORF">SAMN02910280_2175</name>
</gene>
<proteinExistence type="predicted"/>
<evidence type="ECO:0000313" key="2">
    <source>
        <dbReference type="EMBL" id="SFW37607.1"/>
    </source>
</evidence>
<accession>A0A1K1NQK8</accession>